<dbReference type="GO" id="GO:0001216">
    <property type="term" value="F:DNA-binding transcription activator activity"/>
    <property type="evidence" value="ECO:0007669"/>
    <property type="project" value="UniProtKB-ARBA"/>
</dbReference>
<dbReference type="HOGENOM" id="CLU_011455_2_1_1"/>
<comment type="subcellular location">
    <subcellularLocation>
        <location evidence="1">Nucleus</location>
    </subcellularLocation>
</comment>
<dbReference type="OrthoDB" id="2341546at2759"/>
<feature type="region of interest" description="Disordered" evidence="8">
    <location>
        <begin position="1"/>
        <end position="52"/>
    </location>
</feature>
<gene>
    <name evidence="11" type="ORF">PV09_07973</name>
</gene>
<dbReference type="InterPro" id="IPR007219">
    <property type="entry name" value="XnlR_reg_dom"/>
</dbReference>
<keyword evidence="5" id="KW-0238">DNA-binding</keyword>
<protein>
    <recommendedName>
        <fullName evidence="10">Zn(2)-C6 fungal-type domain-containing protein</fullName>
    </recommendedName>
</protein>
<feature type="region of interest" description="Disordered" evidence="8">
    <location>
        <begin position="120"/>
        <end position="157"/>
    </location>
</feature>
<dbReference type="Gene3D" id="4.10.240.10">
    <property type="entry name" value="Zn(2)-C6 fungal-type DNA-binding domain"/>
    <property type="match status" value="1"/>
</dbReference>
<dbReference type="CDD" id="cd12148">
    <property type="entry name" value="fungal_TF_MHR"/>
    <property type="match status" value="1"/>
</dbReference>
<evidence type="ECO:0000256" key="3">
    <source>
        <dbReference type="ARBA" id="ARBA00022833"/>
    </source>
</evidence>
<reference evidence="11 12" key="1">
    <citation type="submission" date="2015-01" db="EMBL/GenBank/DDBJ databases">
        <title>The Genome Sequence of Ochroconis gallopava CBS43764.</title>
        <authorList>
            <consortium name="The Broad Institute Genomics Platform"/>
            <person name="Cuomo C."/>
            <person name="de Hoog S."/>
            <person name="Gorbushina A."/>
            <person name="Stielow B."/>
            <person name="Teixiera M."/>
            <person name="Abouelleil A."/>
            <person name="Chapman S.B."/>
            <person name="Priest M."/>
            <person name="Young S.K."/>
            <person name="Wortman J."/>
            <person name="Nusbaum C."/>
            <person name="Birren B."/>
        </authorList>
    </citation>
    <scope>NUCLEOTIDE SEQUENCE [LARGE SCALE GENOMIC DNA]</scope>
    <source>
        <strain evidence="11 12">CBS 43764</strain>
    </source>
</reference>
<evidence type="ECO:0000256" key="4">
    <source>
        <dbReference type="ARBA" id="ARBA00023015"/>
    </source>
</evidence>
<evidence type="ECO:0000256" key="9">
    <source>
        <dbReference type="SAM" id="Phobius"/>
    </source>
</evidence>
<dbReference type="PROSITE" id="PS50048">
    <property type="entry name" value="ZN2_CY6_FUNGAL_2"/>
    <property type="match status" value="1"/>
</dbReference>
<evidence type="ECO:0000256" key="1">
    <source>
        <dbReference type="ARBA" id="ARBA00004123"/>
    </source>
</evidence>
<keyword evidence="9" id="KW-0812">Transmembrane</keyword>
<feature type="transmembrane region" description="Helical" evidence="9">
    <location>
        <begin position="464"/>
        <end position="485"/>
    </location>
</feature>
<evidence type="ECO:0000256" key="2">
    <source>
        <dbReference type="ARBA" id="ARBA00022723"/>
    </source>
</evidence>
<dbReference type="FunCoup" id="A0A0D2A294">
    <property type="interactions" value="387"/>
</dbReference>
<dbReference type="InterPro" id="IPR001138">
    <property type="entry name" value="Zn2Cys6_DnaBD"/>
</dbReference>
<dbReference type="RefSeq" id="XP_016210314.1">
    <property type="nucleotide sequence ID" value="XM_016361810.1"/>
</dbReference>
<organism evidence="11 12">
    <name type="scientific">Verruconis gallopava</name>
    <dbReference type="NCBI Taxonomy" id="253628"/>
    <lineage>
        <taxon>Eukaryota</taxon>
        <taxon>Fungi</taxon>
        <taxon>Dikarya</taxon>
        <taxon>Ascomycota</taxon>
        <taxon>Pezizomycotina</taxon>
        <taxon>Dothideomycetes</taxon>
        <taxon>Pleosporomycetidae</taxon>
        <taxon>Venturiales</taxon>
        <taxon>Sympoventuriaceae</taxon>
        <taxon>Verruconis</taxon>
    </lineage>
</organism>
<dbReference type="SMART" id="SM00066">
    <property type="entry name" value="GAL4"/>
    <property type="match status" value="1"/>
</dbReference>
<dbReference type="EMBL" id="KN847563">
    <property type="protein sequence ID" value="KIW00445.1"/>
    <property type="molecule type" value="Genomic_DNA"/>
</dbReference>
<keyword evidence="6" id="KW-0804">Transcription</keyword>
<dbReference type="InParanoid" id="A0A0D2A294"/>
<evidence type="ECO:0000256" key="8">
    <source>
        <dbReference type="SAM" id="MobiDB-lite"/>
    </source>
</evidence>
<dbReference type="FunFam" id="4.10.240.10:FF:000003">
    <property type="entry name" value="C6 transcription factor (Leu3)"/>
    <property type="match status" value="1"/>
</dbReference>
<keyword evidence="9" id="KW-1133">Transmembrane helix</keyword>
<keyword evidence="4" id="KW-0805">Transcription regulation</keyword>
<evidence type="ECO:0000313" key="12">
    <source>
        <dbReference type="Proteomes" id="UP000053259"/>
    </source>
</evidence>
<dbReference type="PANTHER" id="PTHR31845">
    <property type="entry name" value="FINGER DOMAIN PROTEIN, PUTATIVE-RELATED"/>
    <property type="match status" value="1"/>
</dbReference>
<dbReference type="GO" id="GO:0008270">
    <property type="term" value="F:zinc ion binding"/>
    <property type="evidence" value="ECO:0007669"/>
    <property type="project" value="InterPro"/>
</dbReference>
<evidence type="ECO:0000256" key="6">
    <source>
        <dbReference type="ARBA" id="ARBA00023163"/>
    </source>
</evidence>
<dbReference type="InterPro" id="IPR051089">
    <property type="entry name" value="prtT"/>
</dbReference>
<feature type="domain" description="Zn(2)-C6 fungal-type" evidence="10">
    <location>
        <begin position="33"/>
        <end position="66"/>
    </location>
</feature>
<dbReference type="GO" id="GO:0000976">
    <property type="term" value="F:transcription cis-regulatory region binding"/>
    <property type="evidence" value="ECO:0007669"/>
    <property type="project" value="TreeGrafter"/>
</dbReference>
<dbReference type="Pfam" id="PF04082">
    <property type="entry name" value="Fungal_trans"/>
    <property type="match status" value="1"/>
</dbReference>
<dbReference type="GO" id="GO:0000981">
    <property type="term" value="F:DNA-binding transcription factor activity, RNA polymerase II-specific"/>
    <property type="evidence" value="ECO:0007669"/>
    <property type="project" value="InterPro"/>
</dbReference>
<dbReference type="AlphaFoldDB" id="A0A0D2A294"/>
<dbReference type="VEuPathDB" id="FungiDB:PV09_07973"/>
<dbReference type="Proteomes" id="UP000053259">
    <property type="component" value="Unassembled WGS sequence"/>
</dbReference>
<sequence>MEKDQNQQPAAGAQSMSRSPPGTSSGIKRNKKACTECRQQKVRCNATTESSEPCNRCRKMGLQCIISDPFKREHKRQRLSELENETQELRRRLSQRESWAGPPIVTPPATLEAGMQRMPPMQNGHSVPPTRVQTLVSPPTTETNEEQPPPTPLLTQSQSLEGVTLPPNVIDELFKVFFDHFHQFIPILDTHLVPNEVYQKSPFLFWAITGTASRNFQKDPTLFDCLGDKVLDMALMGLRKPQIPTIEGLLLILTWPIPRSAGTTDVTYAIAGSLLHMAIQNGLHIPTSSQDFSRVKVNLTDAEIKKRAVLWGYCVLTYQRTCALKGHAPLALVETYQDVDQRQALFSRITPTLRFQLKLNSMVVRCTSAVLQNGLRSMSKDQEHSLDVLIRVFEASMRDIERETTSELDTFYLYVARLSIQAFHLYRTPSKTFPTFLLTRMYTSACLVLRHIDRMDSEGMIRLAAAPWFFVFATSLSTFIILRLLKASTASYLDDSAKDTFFLGVNIMKRLSAESNDMPARLTIMLTQLWNSEKAFKSADGSESIHLRIRTRLVMGPVFDAIWWWREEFGGQPGAYDAASTKVGVPEPAVQVETSNTAETTNLPVNSFESGNNKNNSLPGQFHEITNFLDDQFLAELGWTTNANYLYQPGMFGGFGSENWYSPTDLNGFAV</sequence>
<dbReference type="SUPFAM" id="SSF57701">
    <property type="entry name" value="Zn2/Cys6 DNA-binding domain"/>
    <property type="match status" value="1"/>
</dbReference>
<proteinExistence type="predicted"/>
<name>A0A0D2A294_9PEZI</name>
<dbReference type="PANTHER" id="PTHR31845:SF21">
    <property type="entry name" value="REGULATORY PROTEIN LEU3"/>
    <property type="match status" value="1"/>
</dbReference>
<dbReference type="InterPro" id="IPR036864">
    <property type="entry name" value="Zn2-C6_fun-type_DNA-bd_sf"/>
</dbReference>
<dbReference type="GO" id="GO:0005634">
    <property type="term" value="C:nucleus"/>
    <property type="evidence" value="ECO:0007669"/>
    <property type="project" value="UniProtKB-SubCell"/>
</dbReference>
<evidence type="ECO:0000256" key="7">
    <source>
        <dbReference type="ARBA" id="ARBA00023242"/>
    </source>
</evidence>
<dbReference type="CDD" id="cd00067">
    <property type="entry name" value="GAL4"/>
    <property type="match status" value="1"/>
</dbReference>
<evidence type="ECO:0000313" key="11">
    <source>
        <dbReference type="EMBL" id="KIW00445.1"/>
    </source>
</evidence>
<dbReference type="PROSITE" id="PS00463">
    <property type="entry name" value="ZN2_CY6_FUNGAL_1"/>
    <property type="match status" value="1"/>
</dbReference>
<keyword evidence="9" id="KW-0472">Membrane</keyword>
<dbReference type="Pfam" id="PF00172">
    <property type="entry name" value="Zn_clus"/>
    <property type="match status" value="1"/>
</dbReference>
<dbReference type="GO" id="GO:0006351">
    <property type="term" value="P:DNA-templated transcription"/>
    <property type="evidence" value="ECO:0007669"/>
    <property type="project" value="InterPro"/>
</dbReference>
<dbReference type="GeneID" id="27315946"/>
<accession>A0A0D2A294</accession>
<evidence type="ECO:0000259" key="10">
    <source>
        <dbReference type="PROSITE" id="PS50048"/>
    </source>
</evidence>
<keyword evidence="2" id="KW-0479">Metal-binding</keyword>
<keyword evidence="3" id="KW-0862">Zinc</keyword>
<feature type="compositionally biased region" description="Polar residues" evidence="8">
    <location>
        <begin position="1"/>
        <end position="27"/>
    </location>
</feature>
<evidence type="ECO:0000256" key="5">
    <source>
        <dbReference type="ARBA" id="ARBA00023125"/>
    </source>
</evidence>
<keyword evidence="12" id="KW-1185">Reference proteome</keyword>
<keyword evidence="7" id="KW-0539">Nucleus</keyword>